<gene>
    <name evidence="2" type="ORF">FUA23_03915</name>
</gene>
<reference evidence="2 3" key="1">
    <citation type="submission" date="2019-08" db="EMBL/GenBank/DDBJ databases">
        <title>Lewinella sp. strain SSH13 Genome sequencing and assembly.</title>
        <authorList>
            <person name="Kim I."/>
        </authorList>
    </citation>
    <scope>NUCLEOTIDE SEQUENCE [LARGE SCALE GENOMIC DNA]</scope>
    <source>
        <strain evidence="2 3">SSH13</strain>
    </source>
</reference>
<dbReference type="InterPro" id="IPR012334">
    <property type="entry name" value="Pectin_lyas_fold"/>
</dbReference>
<dbReference type="InterPro" id="IPR006626">
    <property type="entry name" value="PbH1"/>
</dbReference>
<comment type="caution">
    <text evidence="2">The sequence shown here is derived from an EMBL/GenBank/DDBJ whole genome shotgun (WGS) entry which is preliminary data.</text>
</comment>
<dbReference type="Pfam" id="PF13229">
    <property type="entry name" value="Beta_helix"/>
    <property type="match status" value="1"/>
</dbReference>
<evidence type="ECO:0000313" key="3">
    <source>
        <dbReference type="Proteomes" id="UP000321907"/>
    </source>
</evidence>
<name>A0A5C7G024_9BACT</name>
<accession>A0A5C7G024</accession>
<evidence type="ECO:0000259" key="1">
    <source>
        <dbReference type="Pfam" id="PF13229"/>
    </source>
</evidence>
<keyword evidence="3" id="KW-1185">Reference proteome</keyword>
<dbReference type="Gene3D" id="2.160.20.10">
    <property type="entry name" value="Single-stranded right-handed beta-helix, Pectin lyase-like"/>
    <property type="match status" value="2"/>
</dbReference>
<dbReference type="SUPFAM" id="SSF51126">
    <property type="entry name" value="Pectin lyase-like"/>
    <property type="match status" value="1"/>
</dbReference>
<dbReference type="InterPro" id="IPR039448">
    <property type="entry name" value="Beta_helix"/>
</dbReference>
<evidence type="ECO:0000313" key="2">
    <source>
        <dbReference type="EMBL" id="TXF90956.1"/>
    </source>
</evidence>
<dbReference type="Proteomes" id="UP000321907">
    <property type="component" value="Unassembled WGS sequence"/>
</dbReference>
<dbReference type="OrthoDB" id="9795222at2"/>
<dbReference type="SMART" id="SM00710">
    <property type="entry name" value="PbH1"/>
    <property type="match status" value="7"/>
</dbReference>
<proteinExistence type="predicted"/>
<dbReference type="RefSeq" id="WP_147929414.1">
    <property type="nucleotide sequence ID" value="NZ_VOXD01000004.1"/>
</dbReference>
<dbReference type="AlphaFoldDB" id="A0A5C7G024"/>
<feature type="domain" description="Right handed beta helix" evidence="1">
    <location>
        <begin position="220"/>
        <end position="364"/>
    </location>
</feature>
<dbReference type="EMBL" id="VOXD01000004">
    <property type="protein sequence ID" value="TXF90956.1"/>
    <property type="molecule type" value="Genomic_DNA"/>
</dbReference>
<sequence>MEKNINRYLMIECRNHITYLLVIAVLLFGVLNCQTVGTTLQITASMEGKDLSPMIRTTLERNPSQPLNLTLARGKFFLSENIQLPGGSRLVGAGRGATVLESAAGVVLLVADVSEVVISDFTLKSDGGHSSVEVRSGTYREKKSARPIRNVRIENIRIDNNANTTKGRHGISIRAWANEDVSDIVIRNCSVTGAWGRDINFGLDNCYLASYDSDGTGSVHDVLVEGCDFDLAGRQNLSVAGKGAGKPYNITIRNCSFKNSTLAGIDLEEARAVKIEGCSFEDNGLCTTYFDLGSRNNAMRSALVAHNSEAAVSDCTFRNAFIGYAAVHKESGGMHLTDCHFTDAPVANGNFAGFGETEFNNCSFTGSNRPVVKMYRGRFQFTDCRFSGSAESLIELAGGGTSKREHEIAGFTNCEFTGSGSTTAILANYEFLVFEGCKFQTFSNLFSTSGINRWNTLKLLNANVSDVGSIGEFPYQSLEYLKIENSHLELSKGGLTSPTVNGVFELNGNDIKLANKTAALVKSKQFRKVVLKGNTISQEVATMPLIDLTTQADGEVHIIDNVLPEKSREVSLIKIAGRGKIPLGKTTIGGNKSLSGKSVDPDLFGTLKKN</sequence>
<dbReference type="InterPro" id="IPR011050">
    <property type="entry name" value="Pectin_lyase_fold/virulence"/>
</dbReference>
<protein>
    <recommendedName>
        <fullName evidence="1">Right handed beta helix domain-containing protein</fullName>
    </recommendedName>
</protein>
<organism evidence="2 3">
    <name type="scientific">Neolewinella aurantiaca</name>
    <dbReference type="NCBI Taxonomy" id="2602767"/>
    <lineage>
        <taxon>Bacteria</taxon>
        <taxon>Pseudomonadati</taxon>
        <taxon>Bacteroidota</taxon>
        <taxon>Saprospiria</taxon>
        <taxon>Saprospirales</taxon>
        <taxon>Lewinellaceae</taxon>
        <taxon>Neolewinella</taxon>
    </lineage>
</organism>